<evidence type="ECO:0000256" key="4">
    <source>
        <dbReference type="ARBA" id="ARBA00022833"/>
    </source>
</evidence>
<comment type="similarity">
    <text evidence="2">Belongs to the DODA-type extradiol aromatic ring-opening dioxygenase family.</text>
</comment>
<evidence type="ECO:0000256" key="2">
    <source>
        <dbReference type="ARBA" id="ARBA00007581"/>
    </source>
</evidence>
<gene>
    <name evidence="8" type="ORF">WN944_021588</name>
</gene>
<dbReference type="Pfam" id="PF02900">
    <property type="entry name" value="LigB"/>
    <property type="match status" value="2"/>
</dbReference>
<comment type="caution">
    <text evidence="8">The sequence shown here is derived from an EMBL/GenBank/DDBJ whole genome shotgun (WGS) entry which is preliminary data.</text>
</comment>
<dbReference type="Gene3D" id="3.40.830.10">
    <property type="entry name" value="LigB-like"/>
    <property type="match status" value="2"/>
</dbReference>
<dbReference type="GO" id="GO:0008198">
    <property type="term" value="F:ferrous iron binding"/>
    <property type="evidence" value="ECO:0007669"/>
    <property type="project" value="InterPro"/>
</dbReference>
<accession>A0AAP0N3E1</accession>
<evidence type="ECO:0000256" key="6">
    <source>
        <dbReference type="ARBA" id="ARBA00023002"/>
    </source>
</evidence>
<dbReference type="Proteomes" id="UP001428341">
    <property type="component" value="Unassembled WGS sequence"/>
</dbReference>
<reference evidence="8 9" key="1">
    <citation type="submission" date="2024-05" db="EMBL/GenBank/DDBJ databases">
        <title>Haplotype-resolved chromosome-level genome assembly of Huyou (Citrus changshanensis).</title>
        <authorList>
            <person name="Miao C."/>
            <person name="Chen W."/>
            <person name="Wu Y."/>
            <person name="Wang L."/>
            <person name="Zhao S."/>
            <person name="Grierson D."/>
            <person name="Xu C."/>
            <person name="Chen K."/>
        </authorList>
    </citation>
    <scope>NUCLEOTIDE SEQUENCE [LARGE SCALE GENOMIC DNA]</scope>
    <source>
        <strain evidence="8">01-14</strain>
        <tissue evidence="8">Leaf</tissue>
    </source>
</reference>
<keyword evidence="9" id="KW-1185">Reference proteome</keyword>
<evidence type="ECO:0000256" key="5">
    <source>
        <dbReference type="ARBA" id="ARBA00022964"/>
    </source>
</evidence>
<comment type="cofactor">
    <cofactor evidence="1">
        <name>Zn(2+)</name>
        <dbReference type="ChEBI" id="CHEBI:29105"/>
    </cofactor>
</comment>
<dbReference type="EMBL" id="JBCGBO010000001">
    <property type="protein sequence ID" value="KAK9228634.1"/>
    <property type="molecule type" value="Genomic_DNA"/>
</dbReference>
<dbReference type="GO" id="GO:0016702">
    <property type="term" value="F:oxidoreductase activity, acting on single donors with incorporation of molecular oxygen, incorporation of two atoms of oxygen"/>
    <property type="evidence" value="ECO:0007669"/>
    <property type="project" value="UniProtKB-ARBA"/>
</dbReference>
<evidence type="ECO:0000313" key="8">
    <source>
        <dbReference type="EMBL" id="KAK9228634.1"/>
    </source>
</evidence>
<protein>
    <recommendedName>
        <fullName evidence="7">Extradiol ring-cleavage dioxygenase class III enzyme subunit B domain-containing protein</fullName>
    </recommendedName>
</protein>
<dbReference type="PANTHER" id="PTHR30096:SF0">
    <property type="entry name" value="4,5-DOPA DIOXYGENASE EXTRADIOL-LIKE PROTEIN"/>
    <property type="match status" value="1"/>
</dbReference>
<sequence length="540" mass="60828">MSTVKNTFFISHGSPTLSIDESLPARHFLKAWKEQVFTQRPNSILVISGHWETDVPTVNVVQQNDVIYDFYNFPEQMYKLKYPAPGAPELAKRVKQLLTESGFSHVNEDTKRGLDHGAWVPLMLMYPEANIPVCQLSVQTRKDGTHHYNMGKALAPLKDEGVLIIGSGSATHNLRALQFDGDSVASWASEFDNWLKDALLQGRYEDVNHYEQKAPCPKKAHPWPDHFYPLHVAMGAAGENANAELIHTSWQLVTLFIFIHYSANPSNATRGQQSRLSVMDTFFISHGSPTLSIDESLPARGFLQAWQTKVFSQRPNSILVISAHWDTDFPSVNVVQRNDTIHDFYGFPKQMYDLKYPAPGAPELAKRVKDLLKASGIKHVNEDRKRGLDHGAWVPLMLMYPEADIPVCQLSVQMHHTGTYHYNIGKALAPLKEEGVLIIGSGSATHNLRALQFESSSISSWALEFDNWLKDALLEGRYEDVNHYEQKAPHAKKAHPWPEHIYPLHVAMGAAGANAKAELIHSSWHYGALSYSSYRFKTSR</sequence>
<keyword evidence="3" id="KW-0479">Metal-binding</keyword>
<name>A0AAP0N3E1_9ROSI</name>
<feature type="domain" description="Extradiol ring-cleavage dioxygenase class III enzyme subunit B" evidence="7">
    <location>
        <begin position="7"/>
        <end position="252"/>
    </location>
</feature>
<evidence type="ECO:0000259" key="7">
    <source>
        <dbReference type="Pfam" id="PF02900"/>
    </source>
</evidence>
<organism evidence="8 9">
    <name type="scientific">Citrus x changshan-huyou</name>
    <dbReference type="NCBI Taxonomy" id="2935761"/>
    <lineage>
        <taxon>Eukaryota</taxon>
        <taxon>Viridiplantae</taxon>
        <taxon>Streptophyta</taxon>
        <taxon>Embryophyta</taxon>
        <taxon>Tracheophyta</taxon>
        <taxon>Spermatophyta</taxon>
        <taxon>Magnoliopsida</taxon>
        <taxon>eudicotyledons</taxon>
        <taxon>Gunneridae</taxon>
        <taxon>Pentapetalae</taxon>
        <taxon>rosids</taxon>
        <taxon>malvids</taxon>
        <taxon>Sapindales</taxon>
        <taxon>Rutaceae</taxon>
        <taxon>Aurantioideae</taxon>
        <taxon>Citrus</taxon>
    </lineage>
</organism>
<keyword evidence="6" id="KW-0560">Oxidoreductase</keyword>
<dbReference type="GO" id="GO:0008270">
    <property type="term" value="F:zinc ion binding"/>
    <property type="evidence" value="ECO:0007669"/>
    <property type="project" value="InterPro"/>
</dbReference>
<dbReference type="AlphaFoldDB" id="A0AAP0N3E1"/>
<evidence type="ECO:0000256" key="1">
    <source>
        <dbReference type="ARBA" id="ARBA00001947"/>
    </source>
</evidence>
<keyword evidence="4" id="KW-0862">Zinc</keyword>
<evidence type="ECO:0000313" key="9">
    <source>
        <dbReference type="Proteomes" id="UP001428341"/>
    </source>
</evidence>
<dbReference type="InterPro" id="IPR004183">
    <property type="entry name" value="Xdiol_dOase_suB"/>
</dbReference>
<keyword evidence="5" id="KW-0223">Dioxygenase</keyword>
<dbReference type="InterPro" id="IPR014436">
    <property type="entry name" value="Extradiol_dOase_DODA"/>
</dbReference>
<proteinExistence type="inferred from homology"/>
<dbReference type="CDD" id="cd07363">
    <property type="entry name" value="45_DOPA_Dioxygenase"/>
    <property type="match status" value="2"/>
</dbReference>
<feature type="domain" description="Extradiol ring-cleavage dioxygenase class III enzyme subunit B" evidence="7">
    <location>
        <begin position="281"/>
        <end position="536"/>
    </location>
</feature>
<dbReference type="SUPFAM" id="SSF53213">
    <property type="entry name" value="LigB-like"/>
    <property type="match status" value="2"/>
</dbReference>
<evidence type="ECO:0000256" key="3">
    <source>
        <dbReference type="ARBA" id="ARBA00022723"/>
    </source>
</evidence>
<dbReference type="PANTHER" id="PTHR30096">
    <property type="entry name" value="4,5-DOPA DIOXYGENASE EXTRADIOL-LIKE PROTEIN"/>
    <property type="match status" value="1"/>
</dbReference>